<keyword evidence="1" id="KW-0560">Oxidoreductase</keyword>
<evidence type="ECO:0000256" key="1">
    <source>
        <dbReference type="ARBA" id="ARBA00023002"/>
    </source>
</evidence>
<dbReference type="Pfam" id="PF01266">
    <property type="entry name" value="DAO"/>
    <property type="match status" value="1"/>
</dbReference>
<dbReference type="RefSeq" id="WP_141352511.1">
    <property type="nucleotide sequence ID" value="NZ_BARA01000020.1"/>
</dbReference>
<evidence type="ECO:0000313" key="3">
    <source>
        <dbReference type="EMBL" id="GLQ86088.1"/>
    </source>
</evidence>
<dbReference type="Gene3D" id="3.30.9.10">
    <property type="entry name" value="D-Amino Acid Oxidase, subunit A, domain 2"/>
    <property type="match status" value="1"/>
</dbReference>
<name>A0AA37SLL1_9PROT</name>
<dbReference type="EMBL" id="BSNZ01000032">
    <property type="protein sequence ID" value="GLQ86088.1"/>
    <property type="molecule type" value="Genomic_DNA"/>
</dbReference>
<dbReference type="Proteomes" id="UP001156708">
    <property type="component" value="Unassembled WGS sequence"/>
</dbReference>
<protein>
    <recommendedName>
        <fullName evidence="2">FAD dependent oxidoreductase domain-containing protein</fullName>
    </recommendedName>
</protein>
<sequence length="153" mass="16805">MFDCVVIGGGVVGSAIACGLTSHLDSVLMIDGRDSYPRAAQANFGLVWYQSKGVSMPAYQRLSRLATRAISVFLDLLRVSAVRQWSGRRVITPDIVPIFGRSSRFPGTYFCICHSGVTLAVYHARSLVQRLFGYVSGHDVQQFSARRFDVQAA</sequence>
<dbReference type="InterPro" id="IPR006076">
    <property type="entry name" value="FAD-dep_OxRdtase"/>
</dbReference>
<organism evidence="3 4">
    <name type="scientific">Gluconobacter sphaericus NBRC 12467</name>
    <dbReference type="NCBI Taxonomy" id="1307951"/>
    <lineage>
        <taxon>Bacteria</taxon>
        <taxon>Pseudomonadati</taxon>
        <taxon>Pseudomonadota</taxon>
        <taxon>Alphaproteobacteria</taxon>
        <taxon>Acetobacterales</taxon>
        <taxon>Acetobacteraceae</taxon>
        <taxon>Gluconobacter</taxon>
    </lineage>
</organism>
<evidence type="ECO:0000313" key="4">
    <source>
        <dbReference type="Proteomes" id="UP001156708"/>
    </source>
</evidence>
<keyword evidence="4" id="KW-1185">Reference proteome</keyword>
<dbReference type="GO" id="GO:0016491">
    <property type="term" value="F:oxidoreductase activity"/>
    <property type="evidence" value="ECO:0007669"/>
    <property type="project" value="UniProtKB-KW"/>
</dbReference>
<gene>
    <name evidence="3" type="ORF">GCM10007872_29980</name>
</gene>
<dbReference type="InterPro" id="IPR036188">
    <property type="entry name" value="FAD/NAD-bd_sf"/>
</dbReference>
<reference evidence="4" key="1">
    <citation type="journal article" date="2019" name="Int. J. Syst. Evol. Microbiol.">
        <title>The Global Catalogue of Microorganisms (GCM) 10K type strain sequencing project: providing services to taxonomists for standard genome sequencing and annotation.</title>
        <authorList>
            <consortium name="The Broad Institute Genomics Platform"/>
            <consortium name="The Broad Institute Genome Sequencing Center for Infectious Disease"/>
            <person name="Wu L."/>
            <person name="Ma J."/>
        </authorList>
    </citation>
    <scope>NUCLEOTIDE SEQUENCE [LARGE SCALE GENOMIC DNA]</scope>
    <source>
        <strain evidence="4">NBRC 12467</strain>
    </source>
</reference>
<accession>A0AA37SLL1</accession>
<proteinExistence type="predicted"/>
<evidence type="ECO:0000259" key="2">
    <source>
        <dbReference type="Pfam" id="PF01266"/>
    </source>
</evidence>
<feature type="domain" description="FAD dependent oxidoreductase" evidence="2">
    <location>
        <begin position="3"/>
        <end position="72"/>
    </location>
</feature>
<dbReference type="AlphaFoldDB" id="A0AA37SLL1"/>
<dbReference type="SUPFAM" id="SSF51971">
    <property type="entry name" value="Nucleotide-binding domain"/>
    <property type="match status" value="1"/>
</dbReference>
<dbReference type="Gene3D" id="3.50.50.60">
    <property type="entry name" value="FAD/NAD(P)-binding domain"/>
    <property type="match status" value="2"/>
</dbReference>
<dbReference type="SUPFAM" id="SSF51905">
    <property type="entry name" value="FAD/NAD(P)-binding domain"/>
    <property type="match status" value="1"/>
</dbReference>
<comment type="caution">
    <text evidence="3">The sequence shown here is derived from an EMBL/GenBank/DDBJ whole genome shotgun (WGS) entry which is preliminary data.</text>
</comment>